<dbReference type="PANTHER" id="PTHR28532:SF1">
    <property type="entry name" value="ORAL CANCER OVEREXPRESSED 1"/>
    <property type="match status" value="1"/>
</dbReference>
<comment type="caution">
    <text evidence="3">The sequence shown here is derived from an EMBL/GenBank/DDBJ whole genome shotgun (WGS) entry which is preliminary data.</text>
</comment>
<dbReference type="EMBL" id="JANBUL010000070">
    <property type="protein sequence ID" value="KAJ2782517.1"/>
    <property type="molecule type" value="Genomic_DNA"/>
</dbReference>
<proteinExistence type="inferred from homology"/>
<accession>A0A9W8LI11</accession>
<gene>
    <name evidence="3" type="ORF">H4R18_002210</name>
</gene>
<feature type="domain" description="Essential protein Yae1 N-terminal" evidence="2">
    <location>
        <begin position="21"/>
        <end position="56"/>
    </location>
</feature>
<comment type="similarity">
    <text evidence="1">Belongs to the LTO1 family.</text>
</comment>
<evidence type="ECO:0000313" key="4">
    <source>
        <dbReference type="Proteomes" id="UP001140217"/>
    </source>
</evidence>
<organism evidence="3 4">
    <name type="scientific">Coemansia javaensis</name>
    <dbReference type="NCBI Taxonomy" id="2761396"/>
    <lineage>
        <taxon>Eukaryota</taxon>
        <taxon>Fungi</taxon>
        <taxon>Fungi incertae sedis</taxon>
        <taxon>Zoopagomycota</taxon>
        <taxon>Kickxellomycotina</taxon>
        <taxon>Kickxellomycetes</taxon>
        <taxon>Kickxellales</taxon>
        <taxon>Kickxellaceae</taxon>
        <taxon>Coemansia</taxon>
    </lineage>
</organism>
<dbReference type="InterPro" id="IPR019191">
    <property type="entry name" value="Essential_protein_Yae1_N"/>
</dbReference>
<dbReference type="PANTHER" id="PTHR28532">
    <property type="entry name" value="GEO13458P1"/>
    <property type="match status" value="1"/>
</dbReference>
<sequence>MSFLDRAADIEAEYEAAGRAEGVAAARGAGLAEGRELGCEHGFGIGRDLGFYRGWARAWLAIAAARPELVPDRAAKKLRALQAAVDAVPSANAEGAHFAEHTRAAELRFKAAAATLGFSAAADLPSNTLAF</sequence>
<dbReference type="Proteomes" id="UP001140217">
    <property type="component" value="Unassembled WGS sequence"/>
</dbReference>
<evidence type="ECO:0000313" key="3">
    <source>
        <dbReference type="EMBL" id="KAJ2782517.1"/>
    </source>
</evidence>
<name>A0A9W8LI11_9FUNG</name>
<evidence type="ECO:0000259" key="2">
    <source>
        <dbReference type="Pfam" id="PF09811"/>
    </source>
</evidence>
<keyword evidence="4" id="KW-1185">Reference proteome</keyword>
<dbReference type="InterPro" id="IPR052436">
    <property type="entry name" value="LTO1_adapter"/>
</dbReference>
<dbReference type="AlphaFoldDB" id="A0A9W8LI11"/>
<protein>
    <recommendedName>
        <fullName evidence="2">Essential protein Yae1 N-terminal domain-containing protein</fullName>
    </recommendedName>
</protein>
<reference evidence="3" key="1">
    <citation type="submission" date="2022-07" db="EMBL/GenBank/DDBJ databases">
        <title>Phylogenomic reconstructions and comparative analyses of Kickxellomycotina fungi.</title>
        <authorList>
            <person name="Reynolds N.K."/>
            <person name="Stajich J.E."/>
            <person name="Barry K."/>
            <person name="Grigoriev I.V."/>
            <person name="Crous P."/>
            <person name="Smith M.E."/>
        </authorList>
    </citation>
    <scope>NUCLEOTIDE SEQUENCE</scope>
    <source>
        <strain evidence="3">NBRC 105414</strain>
    </source>
</reference>
<dbReference type="Pfam" id="PF09811">
    <property type="entry name" value="Yae1_N"/>
    <property type="match status" value="1"/>
</dbReference>
<evidence type="ECO:0000256" key="1">
    <source>
        <dbReference type="ARBA" id="ARBA00038090"/>
    </source>
</evidence>